<dbReference type="InterPro" id="IPR014985">
    <property type="entry name" value="WbqC"/>
</dbReference>
<organism evidence="1 2">
    <name type="scientific">Eubacterium ruminantium</name>
    <dbReference type="NCBI Taxonomy" id="42322"/>
    <lineage>
        <taxon>Bacteria</taxon>
        <taxon>Bacillati</taxon>
        <taxon>Bacillota</taxon>
        <taxon>Clostridia</taxon>
        <taxon>Eubacteriales</taxon>
        <taxon>Eubacteriaceae</taxon>
        <taxon>Eubacterium</taxon>
    </lineage>
</organism>
<protein>
    <submittedName>
        <fullName evidence="1">WbqC-like protein family protein</fullName>
    </submittedName>
</protein>
<evidence type="ECO:0000313" key="2">
    <source>
        <dbReference type="Proteomes" id="UP000189857"/>
    </source>
</evidence>
<keyword evidence="2" id="KW-1185">Reference proteome</keyword>
<dbReference type="RefSeq" id="WP_078786750.1">
    <property type="nucleotide sequence ID" value="NZ_FMTO01000004.1"/>
</dbReference>
<reference evidence="1 2" key="1">
    <citation type="submission" date="2017-02" db="EMBL/GenBank/DDBJ databases">
        <authorList>
            <person name="Peterson S.W."/>
        </authorList>
    </citation>
    <scope>NUCLEOTIDE SEQUENCE [LARGE SCALE GENOMIC DNA]</scope>
    <source>
        <strain evidence="1 2">ATCC 17233</strain>
    </source>
</reference>
<proteinExistence type="predicted"/>
<accession>A0A1T4LRT3</accession>
<dbReference type="Pfam" id="PF08889">
    <property type="entry name" value="WbqC"/>
    <property type="match status" value="1"/>
</dbReference>
<evidence type="ECO:0000313" key="1">
    <source>
        <dbReference type="EMBL" id="SJZ57326.1"/>
    </source>
</evidence>
<dbReference type="EMBL" id="FUXA01000006">
    <property type="protein sequence ID" value="SJZ57326.1"/>
    <property type="molecule type" value="Genomic_DNA"/>
</dbReference>
<dbReference type="Proteomes" id="UP000189857">
    <property type="component" value="Unassembled WGS sequence"/>
</dbReference>
<gene>
    <name evidence="1" type="ORF">SAMN02745110_00894</name>
</gene>
<name>A0A1T4LRT3_9FIRM</name>
<dbReference type="AlphaFoldDB" id="A0A1T4LRT3"/>
<dbReference type="OrthoDB" id="3611744at2"/>
<sequence>MVVSIHQPNYIPWLGLYYKIAHSDVFVYLDDAQYSNIGDHNVNKIKTPQGEFKLKIPVEQHLGDLILNVRTKDELNWKDKHLKTIAMNYSKTPYFDKFYPDLYRIIINHNGSISELNMNIDRLIIEGFGFDTEIIKSSDLDIHTSKEERVIDICVKLGASEYLSGNGARAYESDEHFLNRGIKLTYTDYMPIEYKQIWPRVGFLPYMSAIDYIFNCGFDWEYVEKEVKKLNYGNR</sequence>